<sequence>MPQKKQPRTLEPGDDDFTMKMRDRLKALKLKEEDQPDDLVTVSTENAKNLALSAMWYIDQEADRVKEEKKNPDIHVLRRRYEGAMEKLIIPEEKDRRDRPGGVSAPKSGTLEVPGALDVDALFERAQQTSGSKTSKKQALQAEVEDETEDEGIAEYLISMQKVGRRKAKEGRPRRERRSPEERRQDYEDTKIRMFAFTAAFGGLGTGFSMVIPHQIWSECGL</sequence>
<evidence type="ECO:0000313" key="4">
    <source>
        <dbReference type="Proteomes" id="UP001642484"/>
    </source>
</evidence>
<keyword evidence="2" id="KW-1133">Transmembrane helix</keyword>
<keyword evidence="2" id="KW-0472">Membrane</keyword>
<keyword evidence="2" id="KW-0812">Transmembrane</keyword>
<feature type="region of interest" description="Disordered" evidence="1">
    <location>
        <begin position="126"/>
        <end position="189"/>
    </location>
</feature>
<protein>
    <submittedName>
        <fullName evidence="3">Uncharacterized protein</fullName>
    </submittedName>
</protein>
<dbReference type="EMBL" id="CAXAMN010026350">
    <property type="protein sequence ID" value="CAK9102348.1"/>
    <property type="molecule type" value="Genomic_DNA"/>
</dbReference>
<proteinExistence type="predicted"/>
<dbReference type="Proteomes" id="UP001642484">
    <property type="component" value="Unassembled WGS sequence"/>
</dbReference>
<feature type="compositionally biased region" description="Basic and acidic residues" evidence="1">
    <location>
        <begin position="89"/>
        <end position="100"/>
    </location>
</feature>
<feature type="compositionally biased region" description="Acidic residues" evidence="1">
    <location>
        <begin position="143"/>
        <end position="153"/>
    </location>
</feature>
<comment type="caution">
    <text evidence="3">The sequence shown here is derived from an EMBL/GenBank/DDBJ whole genome shotgun (WGS) entry which is preliminary data.</text>
</comment>
<reference evidence="3 4" key="1">
    <citation type="submission" date="2024-02" db="EMBL/GenBank/DDBJ databases">
        <authorList>
            <person name="Chen Y."/>
            <person name="Shah S."/>
            <person name="Dougan E. K."/>
            <person name="Thang M."/>
            <person name="Chan C."/>
        </authorList>
    </citation>
    <scope>NUCLEOTIDE SEQUENCE [LARGE SCALE GENOMIC DNA]</scope>
</reference>
<feature type="compositionally biased region" description="Basic and acidic residues" evidence="1">
    <location>
        <begin position="170"/>
        <end position="189"/>
    </location>
</feature>
<name>A0ABP0RNZ5_9DINO</name>
<evidence type="ECO:0000256" key="2">
    <source>
        <dbReference type="SAM" id="Phobius"/>
    </source>
</evidence>
<keyword evidence="4" id="KW-1185">Reference proteome</keyword>
<feature type="transmembrane region" description="Helical" evidence="2">
    <location>
        <begin position="192"/>
        <end position="212"/>
    </location>
</feature>
<accession>A0ABP0RNZ5</accession>
<evidence type="ECO:0000313" key="3">
    <source>
        <dbReference type="EMBL" id="CAK9102348.1"/>
    </source>
</evidence>
<gene>
    <name evidence="3" type="ORF">CCMP2556_LOCUS48165</name>
</gene>
<organism evidence="3 4">
    <name type="scientific">Durusdinium trenchii</name>
    <dbReference type="NCBI Taxonomy" id="1381693"/>
    <lineage>
        <taxon>Eukaryota</taxon>
        <taxon>Sar</taxon>
        <taxon>Alveolata</taxon>
        <taxon>Dinophyceae</taxon>
        <taxon>Suessiales</taxon>
        <taxon>Symbiodiniaceae</taxon>
        <taxon>Durusdinium</taxon>
    </lineage>
</organism>
<evidence type="ECO:0000256" key="1">
    <source>
        <dbReference type="SAM" id="MobiDB-lite"/>
    </source>
</evidence>
<feature type="region of interest" description="Disordered" evidence="1">
    <location>
        <begin position="89"/>
        <end position="112"/>
    </location>
</feature>